<gene>
    <name evidence="2" type="ORF">HPP92_004714</name>
</gene>
<comment type="caution">
    <text evidence="2">The sequence shown here is derived from an EMBL/GenBank/DDBJ whole genome shotgun (WGS) entry which is preliminary data.</text>
</comment>
<keyword evidence="3" id="KW-1185">Reference proteome</keyword>
<organism evidence="2 3">
    <name type="scientific">Vanilla planifolia</name>
    <name type="common">Vanilla</name>
    <dbReference type="NCBI Taxonomy" id="51239"/>
    <lineage>
        <taxon>Eukaryota</taxon>
        <taxon>Viridiplantae</taxon>
        <taxon>Streptophyta</taxon>
        <taxon>Embryophyta</taxon>
        <taxon>Tracheophyta</taxon>
        <taxon>Spermatophyta</taxon>
        <taxon>Magnoliopsida</taxon>
        <taxon>Liliopsida</taxon>
        <taxon>Asparagales</taxon>
        <taxon>Orchidaceae</taxon>
        <taxon>Vanilloideae</taxon>
        <taxon>Vanilleae</taxon>
        <taxon>Vanilla</taxon>
    </lineage>
</organism>
<sequence>MNQVVEILQNIQELSEEELLFQSSGSAVTLYEATETLDNSIEVRSFSKKSETEREEKANGRRRRGDSRSKSEPPDEYALRSPSPGLSSTSNRVKKPSLDGFVV</sequence>
<evidence type="ECO:0000313" key="2">
    <source>
        <dbReference type="EMBL" id="KAG0491316.1"/>
    </source>
</evidence>
<protein>
    <submittedName>
        <fullName evidence="2">Uncharacterized protein</fullName>
    </submittedName>
</protein>
<feature type="compositionally biased region" description="Basic and acidic residues" evidence="1">
    <location>
        <begin position="48"/>
        <end position="59"/>
    </location>
</feature>
<dbReference type="Proteomes" id="UP000636800">
    <property type="component" value="Chromosome 2"/>
</dbReference>
<name>A0A835RFP2_VANPL</name>
<proteinExistence type="predicted"/>
<dbReference type="EMBL" id="JADCNL010000002">
    <property type="protein sequence ID" value="KAG0491316.1"/>
    <property type="molecule type" value="Genomic_DNA"/>
</dbReference>
<evidence type="ECO:0000313" key="3">
    <source>
        <dbReference type="Proteomes" id="UP000636800"/>
    </source>
</evidence>
<reference evidence="2 3" key="1">
    <citation type="journal article" date="2020" name="Nat. Food">
        <title>A phased Vanilla planifolia genome enables genetic improvement of flavour and production.</title>
        <authorList>
            <person name="Hasing T."/>
            <person name="Tang H."/>
            <person name="Brym M."/>
            <person name="Khazi F."/>
            <person name="Huang T."/>
            <person name="Chambers A.H."/>
        </authorList>
    </citation>
    <scope>NUCLEOTIDE SEQUENCE [LARGE SCALE GENOMIC DNA]</scope>
    <source>
        <tissue evidence="2">Leaf</tissue>
    </source>
</reference>
<feature type="region of interest" description="Disordered" evidence="1">
    <location>
        <begin position="44"/>
        <end position="103"/>
    </location>
</feature>
<accession>A0A835RFP2</accession>
<dbReference type="AlphaFoldDB" id="A0A835RFP2"/>
<dbReference type="OrthoDB" id="185373at2759"/>
<evidence type="ECO:0000256" key="1">
    <source>
        <dbReference type="SAM" id="MobiDB-lite"/>
    </source>
</evidence>